<evidence type="ECO:0000256" key="3">
    <source>
        <dbReference type="ARBA" id="ARBA00022753"/>
    </source>
</evidence>
<dbReference type="Gene3D" id="1.20.1440.200">
    <property type="match status" value="1"/>
</dbReference>
<feature type="domain" description="VPS28 C-terminal" evidence="7">
    <location>
        <begin position="166"/>
        <end position="262"/>
    </location>
</feature>
<proteinExistence type="inferred from homology"/>
<comment type="subcellular location">
    <subcellularLocation>
        <location evidence="1">Late endosome membrane</location>
        <topology evidence="1">Peripheral membrane protein</topology>
    </subcellularLocation>
</comment>
<dbReference type="InterPro" id="IPR017899">
    <property type="entry name" value="VPS28_C"/>
</dbReference>
<comment type="caution">
    <text evidence="9">The sequence shown here is derived from an EMBL/GenBank/DDBJ whole genome shotgun (WGS) entry which is preliminary data.</text>
</comment>
<dbReference type="GO" id="GO:0043328">
    <property type="term" value="P:protein transport to vacuole involved in ubiquitin-dependent protein catabolic process via the multivesicular body sorting pathway"/>
    <property type="evidence" value="ECO:0007669"/>
    <property type="project" value="TreeGrafter"/>
</dbReference>
<evidence type="ECO:0000256" key="6">
    <source>
        <dbReference type="SAM" id="MobiDB-lite"/>
    </source>
</evidence>
<keyword evidence="10" id="KW-1185">Reference proteome</keyword>
<dbReference type="GO" id="GO:0000813">
    <property type="term" value="C:ESCRT I complex"/>
    <property type="evidence" value="ECO:0007669"/>
    <property type="project" value="InterPro"/>
</dbReference>
<dbReference type="PANTHER" id="PTHR12937:SF0">
    <property type="entry name" value="VACUOLAR PROTEIN SORTING-ASSOCIATED PROTEIN 28 HOMOLOG"/>
    <property type="match status" value="1"/>
</dbReference>
<evidence type="ECO:0000313" key="9">
    <source>
        <dbReference type="EMBL" id="KAG0660358.1"/>
    </source>
</evidence>
<keyword evidence="3" id="KW-0967">Endosome</keyword>
<feature type="compositionally biased region" description="Low complexity" evidence="6">
    <location>
        <begin position="262"/>
        <end position="291"/>
    </location>
</feature>
<dbReference type="InterPro" id="IPR038358">
    <property type="entry name" value="VPS28_N_sf"/>
</dbReference>
<keyword evidence="4 5" id="KW-0653">Protein transport</keyword>
<dbReference type="Proteomes" id="UP000777482">
    <property type="component" value="Unassembled WGS sequence"/>
</dbReference>
<dbReference type="OrthoDB" id="2671at2759"/>
<dbReference type="EMBL" id="PUHQ01000045">
    <property type="protein sequence ID" value="KAG0660358.1"/>
    <property type="molecule type" value="Genomic_DNA"/>
</dbReference>
<dbReference type="InterPro" id="IPR037202">
    <property type="entry name" value="ESCRT_assembly_dom"/>
</dbReference>
<dbReference type="PROSITE" id="PS51313">
    <property type="entry name" value="VPS28_N"/>
    <property type="match status" value="1"/>
</dbReference>
<feature type="compositionally biased region" description="Polar residues" evidence="6">
    <location>
        <begin position="141"/>
        <end position="165"/>
    </location>
</feature>
<dbReference type="InterPro" id="IPR017898">
    <property type="entry name" value="VPS28_N"/>
</dbReference>
<name>A0A9P6W278_RHOMI</name>
<feature type="region of interest" description="Disordered" evidence="6">
    <location>
        <begin position="262"/>
        <end position="297"/>
    </location>
</feature>
<dbReference type="PANTHER" id="PTHR12937">
    <property type="entry name" value="VACUOLAR PROTEIN SORTING 28, ISOFORM 2 VPS28"/>
    <property type="match status" value="1"/>
</dbReference>
<feature type="domain" description="VPS28 N-terminal" evidence="8">
    <location>
        <begin position="30"/>
        <end position="134"/>
    </location>
</feature>
<evidence type="ECO:0000256" key="2">
    <source>
        <dbReference type="ARBA" id="ARBA00022448"/>
    </source>
</evidence>
<dbReference type="InterPro" id="IPR007143">
    <property type="entry name" value="Vps28"/>
</dbReference>
<dbReference type="GO" id="GO:0031902">
    <property type="term" value="C:late endosome membrane"/>
    <property type="evidence" value="ECO:0007669"/>
    <property type="project" value="UniProtKB-SubCell"/>
</dbReference>
<evidence type="ECO:0000256" key="4">
    <source>
        <dbReference type="ARBA" id="ARBA00022927"/>
    </source>
</evidence>
<evidence type="ECO:0000259" key="8">
    <source>
        <dbReference type="PROSITE" id="PS51313"/>
    </source>
</evidence>
<evidence type="ECO:0000256" key="5">
    <source>
        <dbReference type="PROSITE-ProRule" id="PRU00642"/>
    </source>
</evidence>
<dbReference type="SUPFAM" id="SSF140427">
    <property type="entry name" value="VPS28 C-terminal domain-like"/>
    <property type="match status" value="1"/>
</dbReference>
<keyword evidence="2 5" id="KW-0813">Transport</keyword>
<dbReference type="SUPFAM" id="SSF140111">
    <property type="entry name" value="Endosomal sorting complex assembly domain"/>
    <property type="match status" value="1"/>
</dbReference>
<evidence type="ECO:0000256" key="1">
    <source>
        <dbReference type="ARBA" id="ARBA00004633"/>
    </source>
</evidence>
<evidence type="ECO:0000313" key="10">
    <source>
        <dbReference type="Proteomes" id="UP000777482"/>
    </source>
</evidence>
<dbReference type="InterPro" id="IPR037206">
    <property type="entry name" value="VPS28_C_sf"/>
</dbReference>
<feature type="region of interest" description="Disordered" evidence="6">
    <location>
        <begin position="132"/>
        <end position="165"/>
    </location>
</feature>
<protein>
    <submittedName>
        <fullName evidence="9">Vacuolar protein-sorting-associated protein 28</fullName>
    </submittedName>
</protein>
<dbReference type="PROSITE" id="PS51310">
    <property type="entry name" value="VPS28_C"/>
    <property type="match status" value="1"/>
</dbReference>
<comment type="similarity">
    <text evidence="5">Belongs to the VPS28 family.</text>
</comment>
<dbReference type="Gene3D" id="1.20.120.1130">
    <property type="match status" value="1"/>
</dbReference>
<gene>
    <name evidence="9" type="primary">VPS28</name>
    <name evidence="9" type="ORF">C6P46_004658</name>
</gene>
<dbReference type="FunFam" id="1.20.120.1130:FF:000001">
    <property type="entry name" value="Vacuolar protein sorting-associated protein 28 homolog"/>
    <property type="match status" value="1"/>
</dbReference>
<evidence type="ECO:0000259" key="7">
    <source>
        <dbReference type="PROSITE" id="PS51310"/>
    </source>
</evidence>
<sequence>MALLNLDEVRSLSSSSETQRRDDGTLTPTLSRPHLLLSKEVRLTSSNSDRERVAELANLYSLILALDYLERAHVRDAVSPQQYHPACTRLLNQYKTILHLVGSPALDEFMKQYRMDCTAARHRLQVGVPATVEHHHGDSPHSGNGESHPKTSNGQPSSNANPNGNETAQWVAETTQNFITFMDALKLKLRAKDQLHPLLTELMQSYARFSRSNDWAGRPKILNWLIELNQLRGASDEISDEQARQMLFDIEHAYAEFFRSLSSSTSPSSSSSPAPAPPSSTTTTAAAATATTDHHRS</sequence>
<reference evidence="9 10" key="1">
    <citation type="submission" date="2020-11" db="EMBL/GenBank/DDBJ databases">
        <title>Kefir isolates.</title>
        <authorList>
            <person name="Marcisauskas S."/>
            <person name="Kim Y."/>
            <person name="Blasche S."/>
        </authorList>
    </citation>
    <scope>NUCLEOTIDE SEQUENCE [LARGE SCALE GENOMIC DNA]</scope>
    <source>
        <strain evidence="9 10">KR</strain>
    </source>
</reference>
<dbReference type="GO" id="GO:0044877">
    <property type="term" value="F:protein-containing complex binding"/>
    <property type="evidence" value="ECO:0007669"/>
    <property type="project" value="TreeGrafter"/>
</dbReference>
<organism evidence="9 10">
    <name type="scientific">Rhodotorula mucilaginosa</name>
    <name type="common">Yeast</name>
    <name type="synonym">Rhodotorula rubra</name>
    <dbReference type="NCBI Taxonomy" id="5537"/>
    <lineage>
        <taxon>Eukaryota</taxon>
        <taxon>Fungi</taxon>
        <taxon>Dikarya</taxon>
        <taxon>Basidiomycota</taxon>
        <taxon>Pucciniomycotina</taxon>
        <taxon>Microbotryomycetes</taxon>
        <taxon>Sporidiobolales</taxon>
        <taxon>Sporidiobolaceae</taxon>
        <taxon>Rhodotorula</taxon>
    </lineage>
</organism>
<dbReference type="Pfam" id="PF03997">
    <property type="entry name" value="VPS28"/>
    <property type="match status" value="1"/>
</dbReference>
<dbReference type="AlphaFoldDB" id="A0A9P6W278"/>
<accession>A0A9P6W278</accession>